<dbReference type="KEGG" id="gjf:M493_02845"/>
<dbReference type="EMBL" id="CP006254">
    <property type="protein sequence ID" value="AGT30902.1"/>
    <property type="molecule type" value="Genomic_DNA"/>
</dbReference>
<organism evidence="1 2">
    <name type="scientific">Geobacillus genomosp. 3</name>
    <dbReference type="NCBI Taxonomy" id="1921421"/>
    <lineage>
        <taxon>Bacteria</taxon>
        <taxon>Bacillati</taxon>
        <taxon>Bacillota</taxon>
        <taxon>Bacilli</taxon>
        <taxon>Bacillales</taxon>
        <taxon>Anoxybacillaceae</taxon>
        <taxon>Geobacillus</taxon>
    </lineage>
</organism>
<keyword evidence="2" id="KW-1185">Reference proteome</keyword>
<sequence length="37" mass="4256">MFVVLSKRLLYYSTFIICCQHFFIHLAPQPLSIAAAI</sequence>
<dbReference type="HOGENOM" id="CLU_3344044_0_0_9"/>
<protein>
    <submittedName>
        <fullName evidence="1">Uncharacterized protein</fullName>
    </submittedName>
</protein>
<evidence type="ECO:0000313" key="1">
    <source>
        <dbReference type="EMBL" id="AGT30902.1"/>
    </source>
</evidence>
<reference evidence="1 2" key="1">
    <citation type="journal article" date="2014" name="Genome Announc.">
        <title>Complete Genome Sequence of the Thermophilic Polychlorinated Biphenyl Degrader Geobacillus sp. Strain JF8 (NBRC 109937).</title>
        <authorList>
            <person name="Shintani M."/>
            <person name="Ohtsubo Y."/>
            <person name="Fukuda K."/>
            <person name="Hosoyama A."/>
            <person name="Ohji S."/>
            <person name="Yamazoe A."/>
            <person name="Fujita N."/>
            <person name="Nagata Y."/>
            <person name="Tsuda M."/>
            <person name="Hatta T."/>
            <person name="Kimbara K."/>
        </authorList>
    </citation>
    <scope>NUCLEOTIDE SEQUENCE [LARGE SCALE GENOMIC DNA]</scope>
    <source>
        <strain evidence="1 2">JF8</strain>
    </source>
</reference>
<proteinExistence type="predicted"/>
<dbReference type="Proteomes" id="UP000015500">
    <property type="component" value="Chromosome"/>
</dbReference>
<name>S5Z1R0_GEOG3</name>
<evidence type="ECO:0000313" key="2">
    <source>
        <dbReference type="Proteomes" id="UP000015500"/>
    </source>
</evidence>
<accession>S5Z1R0</accession>
<gene>
    <name evidence="1" type="ORF">M493_02845</name>
</gene>
<dbReference type="AlphaFoldDB" id="S5Z1R0"/>